<organism evidence="2 3">
    <name type="scientific">Mycetomoellerius zeteki</name>
    <dbReference type="NCBI Taxonomy" id="64791"/>
    <lineage>
        <taxon>Eukaryota</taxon>
        <taxon>Metazoa</taxon>
        <taxon>Ecdysozoa</taxon>
        <taxon>Arthropoda</taxon>
        <taxon>Hexapoda</taxon>
        <taxon>Insecta</taxon>
        <taxon>Pterygota</taxon>
        <taxon>Neoptera</taxon>
        <taxon>Endopterygota</taxon>
        <taxon>Hymenoptera</taxon>
        <taxon>Apocrita</taxon>
        <taxon>Aculeata</taxon>
        <taxon>Formicoidea</taxon>
        <taxon>Formicidae</taxon>
        <taxon>Myrmicinae</taxon>
        <taxon>Mycetomoellerius</taxon>
    </lineage>
</organism>
<feature type="non-terminal residue" evidence="2">
    <location>
        <position position="1"/>
    </location>
</feature>
<evidence type="ECO:0000313" key="3">
    <source>
        <dbReference type="Proteomes" id="UP000075809"/>
    </source>
</evidence>
<sequence>LDFFSDNLGDFSNEHGERLHQNIVIIEQRLKAVPLGRSLYITLGGGKKCWHSKSGSGHGENPRNARLSYRKHPWKPQEYYLS</sequence>
<evidence type="ECO:0000256" key="1">
    <source>
        <dbReference type="SAM" id="MobiDB-lite"/>
    </source>
</evidence>
<reference evidence="2 3" key="1">
    <citation type="submission" date="2015-09" db="EMBL/GenBank/DDBJ databases">
        <title>Trachymyrmex zeteki WGS genome.</title>
        <authorList>
            <person name="Nygaard S."/>
            <person name="Hu H."/>
            <person name="Boomsma J."/>
            <person name="Zhang G."/>
        </authorList>
    </citation>
    <scope>NUCLEOTIDE SEQUENCE [LARGE SCALE GENOMIC DNA]</scope>
    <source>
        <strain evidence="2">Tzet28-1</strain>
        <tissue evidence="2">Whole body</tissue>
    </source>
</reference>
<name>A0A151X5P9_9HYME</name>
<proteinExistence type="predicted"/>
<dbReference type="AlphaFoldDB" id="A0A151X5P9"/>
<accession>A0A151X5P9</accession>
<keyword evidence="3" id="KW-1185">Reference proteome</keyword>
<protein>
    <submittedName>
        <fullName evidence="2">Uncharacterized protein</fullName>
    </submittedName>
</protein>
<dbReference type="EMBL" id="KQ982498">
    <property type="protein sequence ID" value="KYQ55697.1"/>
    <property type="molecule type" value="Genomic_DNA"/>
</dbReference>
<dbReference type="Proteomes" id="UP000075809">
    <property type="component" value="Unassembled WGS sequence"/>
</dbReference>
<gene>
    <name evidence="2" type="ORF">ALC60_05448</name>
</gene>
<feature type="region of interest" description="Disordered" evidence="1">
    <location>
        <begin position="50"/>
        <end position="69"/>
    </location>
</feature>
<evidence type="ECO:0000313" key="2">
    <source>
        <dbReference type="EMBL" id="KYQ55697.1"/>
    </source>
</evidence>